<proteinExistence type="predicted"/>
<evidence type="ECO:0008006" key="4">
    <source>
        <dbReference type="Google" id="ProtNLM"/>
    </source>
</evidence>
<dbReference type="RefSeq" id="WP_146907251.1">
    <property type="nucleotide sequence ID" value="NZ_BJUS01000001.1"/>
</dbReference>
<keyword evidence="1" id="KW-0472">Membrane</keyword>
<evidence type="ECO:0000313" key="2">
    <source>
        <dbReference type="EMBL" id="GEK71575.1"/>
    </source>
</evidence>
<dbReference type="InterPro" id="IPR016410">
    <property type="entry name" value="Phage_imm"/>
</dbReference>
<reference evidence="2 3" key="1">
    <citation type="submission" date="2019-07" db="EMBL/GenBank/DDBJ databases">
        <title>Whole genome shotgun sequence of Halomonas halophila NBRC 102604.</title>
        <authorList>
            <person name="Hosoyama A."/>
            <person name="Uohara A."/>
            <person name="Ohji S."/>
            <person name="Ichikawa N."/>
        </authorList>
    </citation>
    <scope>NUCLEOTIDE SEQUENCE [LARGE SCALE GENOMIC DNA]</scope>
    <source>
        <strain evidence="2 3">NBRC 102604</strain>
    </source>
</reference>
<keyword evidence="1" id="KW-0812">Transmembrane</keyword>
<accession>A0ABQ0U029</accession>
<keyword evidence="3" id="KW-1185">Reference proteome</keyword>
<evidence type="ECO:0000313" key="3">
    <source>
        <dbReference type="Proteomes" id="UP000321121"/>
    </source>
</evidence>
<organism evidence="2 3">
    <name type="scientific">Halomonas halophila</name>
    <dbReference type="NCBI Taxonomy" id="29573"/>
    <lineage>
        <taxon>Bacteria</taxon>
        <taxon>Pseudomonadati</taxon>
        <taxon>Pseudomonadota</taxon>
        <taxon>Gammaproteobacteria</taxon>
        <taxon>Oceanospirillales</taxon>
        <taxon>Halomonadaceae</taxon>
        <taxon>Halomonas</taxon>
    </lineage>
</organism>
<feature type="transmembrane region" description="Helical" evidence="1">
    <location>
        <begin position="20"/>
        <end position="41"/>
    </location>
</feature>
<dbReference type="Pfam" id="PF14373">
    <property type="entry name" value="Imm_superinfect"/>
    <property type="match status" value="1"/>
</dbReference>
<name>A0ABQ0U029_9GAMM</name>
<protein>
    <recommendedName>
        <fullName evidence="4">Superinfection immunity protein</fullName>
    </recommendedName>
</protein>
<feature type="transmembrane region" description="Helical" evidence="1">
    <location>
        <begin position="47"/>
        <end position="72"/>
    </location>
</feature>
<sequence>MPDVATLKLYAEYLTTKPILGLLVLAFSVAIYFLPLIIAALRDMPNAVAISVLNLVAGWTFVGWIVALVWACTEQPSRKSRS</sequence>
<evidence type="ECO:0000256" key="1">
    <source>
        <dbReference type="SAM" id="Phobius"/>
    </source>
</evidence>
<gene>
    <name evidence="2" type="ORF">HHA04nite_01190</name>
</gene>
<dbReference type="Proteomes" id="UP000321121">
    <property type="component" value="Unassembled WGS sequence"/>
</dbReference>
<comment type="caution">
    <text evidence="2">The sequence shown here is derived from an EMBL/GenBank/DDBJ whole genome shotgun (WGS) entry which is preliminary data.</text>
</comment>
<keyword evidence="1" id="KW-1133">Transmembrane helix</keyword>
<dbReference type="EMBL" id="BJUS01000001">
    <property type="protein sequence ID" value="GEK71575.1"/>
    <property type="molecule type" value="Genomic_DNA"/>
</dbReference>